<name>A0A9Q0NGD4_9DIPT</name>
<evidence type="ECO:0000313" key="2">
    <source>
        <dbReference type="Proteomes" id="UP001151699"/>
    </source>
</evidence>
<dbReference type="Proteomes" id="UP001151699">
    <property type="component" value="Chromosome A"/>
</dbReference>
<evidence type="ECO:0000313" key="1">
    <source>
        <dbReference type="EMBL" id="KAJ6649603.1"/>
    </source>
</evidence>
<keyword evidence="2" id="KW-1185">Reference proteome</keyword>
<protein>
    <submittedName>
        <fullName evidence="1">Uncharacterized protein</fullName>
    </submittedName>
</protein>
<gene>
    <name evidence="1" type="ORF">Bhyg_04841</name>
</gene>
<sequence length="189" mass="21978">MELLREVYETIIVWYGDGKVNLREICVMSKKFIAIISRVFSRFWYPQNMDRHQPHHHDAHVHQGLTGHQGTHVNHAQHWPPHGLLRYYGLLSHHKHHDVLTPCYREPPGYHFHSAHHSPPRHHVPIDHHVIFGQHALPGHRTPAGNHAPHGHHTESEIIVKSSIMVVKNNFLNIILIWTMSSEISSENQ</sequence>
<reference evidence="1" key="1">
    <citation type="submission" date="2022-07" db="EMBL/GenBank/DDBJ databases">
        <authorList>
            <person name="Trinca V."/>
            <person name="Uliana J.V.C."/>
            <person name="Torres T.T."/>
            <person name="Ward R.J."/>
            <person name="Monesi N."/>
        </authorList>
    </citation>
    <scope>NUCLEOTIDE SEQUENCE</scope>
    <source>
        <strain evidence="1">HSMRA1968</strain>
        <tissue evidence="1">Whole embryos</tissue>
    </source>
</reference>
<dbReference type="AlphaFoldDB" id="A0A9Q0NGD4"/>
<organism evidence="1 2">
    <name type="scientific">Pseudolycoriella hygida</name>
    <dbReference type="NCBI Taxonomy" id="35572"/>
    <lineage>
        <taxon>Eukaryota</taxon>
        <taxon>Metazoa</taxon>
        <taxon>Ecdysozoa</taxon>
        <taxon>Arthropoda</taxon>
        <taxon>Hexapoda</taxon>
        <taxon>Insecta</taxon>
        <taxon>Pterygota</taxon>
        <taxon>Neoptera</taxon>
        <taxon>Endopterygota</taxon>
        <taxon>Diptera</taxon>
        <taxon>Nematocera</taxon>
        <taxon>Sciaroidea</taxon>
        <taxon>Sciaridae</taxon>
        <taxon>Pseudolycoriella</taxon>
    </lineage>
</organism>
<proteinExistence type="predicted"/>
<dbReference type="EMBL" id="WJQU01000001">
    <property type="protein sequence ID" value="KAJ6649603.1"/>
    <property type="molecule type" value="Genomic_DNA"/>
</dbReference>
<accession>A0A9Q0NGD4</accession>
<comment type="caution">
    <text evidence="1">The sequence shown here is derived from an EMBL/GenBank/DDBJ whole genome shotgun (WGS) entry which is preliminary data.</text>
</comment>